<feature type="transmembrane region" description="Helical" evidence="9">
    <location>
        <begin position="159"/>
        <end position="180"/>
    </location>
</feature>
<evidence type="ECO:0000256" key="7">
    <source>
        <dbReference type="ARBA" id="ARBA00022989"/>
    </source>
</evidence>
<accession>A0A7X2TAI2</accession>
<dbReference type="GO" id="GO:0016887">
    <property type="term" value="F:ATP hydrolysis activity"/>
    <property type="evidence" value="ECO:0007669"/>
    <property type="project" value="InterPro"/>
</dbReference>
<dbReference type="Proteomes" id="UP000461754">
    <property type="component" value="Unassembled WGS sequence"/>
</dbReference>
<evidence type="ECO:0000259" key="11">
    <source>
        <dbReference type="PROSITE" id="PS50929"/>
    </source>
</evidence>
<evidence type="ECO:0000313" key="13">
    <source>
        <dbReference type="Proteomes" id="UP000461754"/>
    </source>
</evidence>
<keyword evidence="3" id="KW-1003">Cell membrane</keyword>
<dbReference type="InterPro" id="IPR003439">
    <property type="entry name" value="ABC_transporter-like_ATP-bd"/>
</dbReference>
<dbReference type="CDD" id="cd18548">
    <property type="entry name" value="ABC_6TM_Tm287_like"/>
    <property type="match status" value="1"/>
</dbReference>
<keyword evidence="5" id="KW-0547">Nucleotide-binding</keyword>
<dbReference type="InterPro" id="IPR003593">
    <property type="entry name" value="AAA+_ATPase"/>
</dbReference>
<proteinExistence type="predicted"/>
<dbReference type="SMART" id="SM00382">
    <property type="entry name" value="AAA"/>
    <property type="match status" value="1"/>
</dbReference>
<evidence type="ECO:0000313" key="12">
    <source>
        <dbReference type="EMBL" id="MSS19526.1"/>
    </source>
</evidence>
<dbReference type="PROSITE" id="PS50893">
    <property type="entry name" value="ABC_TRANSPORTER_2"/>
    <property type="match status" value="1"/>
</dbReference>
<dbReference type="PROSITE" id="PS50929">
    <property type="entry name" value="ABC_TM1F"/>
    <property type="match status" value="1"/>
</dbReference>
<dbReference type="RefSeq" id="WP_154575928.1">
    <property type="nucleotide sequence ID" value="NZ_VUMO01000003.1"/>
</dbReference>
<keyword evidence="2" id="KW-0813">Transport</keyword>
<evidence type="ECO:0000256" key="8">
    <source>
        <dbReference type="ARBA" id="ARBA00023136"/>
    </source>
</evidence>
<feature type="domain" description="ABC transmembrane type-1" evidence="11">
    <location>
        <begin position="17"/>
        <end position="305"/>
    </location>
</feature>
<keyword evidence="4 9" id="KW-0812">Transmembrane</keyword>
<protein>
    <submittedName>
        <fullName evidence="12">ABC transporter ATP-binding protein</fullName>
    </submittedName>
</protein>
<feature type="transmembrane region" description="Helical" evidence="9">
    <location>
        <begin position="285"/>
        <end position="303"/>
    </location>
</feature>
<dbReference type="InterPro" id="IPR027417">
    <property type="entry name" value="P-loop_NTPase"/>
</dbReference>
<dbReference type="GO" id="GO:0015421">
    <property type="term" value="F:ABC-type oligopeptide transporter activity"/>
    <property type="evidence" value="ECO:0007669"/>
    <property type="project" value="TreeGrafter"/>
</dbReference>
<dbReference type="InterPro" id="IPR036640">
    <property type="entry name" value="ABC1_TM_sf"/>
</dbReference>
<evidence type="ECO:0000259" key="10">
    <source>
        <dbReference type="PROSITE" id="PS50893"/>
    </source>
</evidence>
<evidence type="ECO:0000256" key="2">
    <source>
        <dbReference type="ARBA" id="ARBA00022448"/>
    </source>
</evidence>
<dbReference type="GO" id="GO:0005886">
    <property type="term" value="C:plasma membrane"/>
    <property type="evidence" value="ECO:0007669"/>
    <property type="project" value="UniProtKB-SubCell"/>
</dbReference>
<dbReference type="InterPro" id="IPR011527">
    <property type="entry name" value="ABC1_TM_dom"/>
</dbReference>
<organism evidence="12 13">
    <name type="scientific">Pseudoramibacter porci</name>
    <dbReference type="NCBI Taxonomy" id="2606631"/>
    <lineage>
        <taxon>Bacteria</taxon>
        <taxon>Bacillati</taxon>
        <taxon>Bacillota</taxon>
        <taxon>Clostridia</taxon>
        <taxon>Eubacteriales</taxon>
        <taxon>Eubacteriaceae</taxon>
        <taxon>Pseudoramibacter</taxon>
    </lineage>
</organism>
<sequence length="585" mass="64061">MIKIFRNIRRRDWALFAGAVALIVFQVFLDLRLPDYMTDITKLIETPGSELHEVLKAGGKMLACALGSLLSAGVTAVIAAKIAADFSAATRKKLYDAVQSFSMAEIHHFSTSSLITRMTNDVNQVQLLITMGMVAIVKAPIMAVWAITKIAGKNAEWTMATGVAVVLLFVIIGIVLWLCVPRFRRIQSLTDDVNRVTREDLTGLKVIRAYNNTDYQTDKFERVNDNLTNNNLYTGHRMALMMPGIQAVLNGLTLAIYALGAVMINNAAMTDKITLFSNMVVFSSYAMQVIMAFMLLVMIYMIYPRASVAAQRILEVTDTQPSVVSGIRTEGAPGQRGEIAFRHVNFRYPDESRDVIHDIDFTAHRGETIALIGATGCGKSTIVNLIPRFYDTTGGQVLVDGVDVRDYAESALNDKIGYVAQSPELFQGTIGTNIAFGETKAGTPNDAAVRQAAQTAEAASFIAENEKGYERYVAQSGANLSGGQRQRVSIARAVARDPEILIFDDAFSALDYKTDRQVRENLRTACADATKIIVAQRIGTIRDADRILVIKDGAIAGSGTHQELMANCEEYQQIALSQLSKEELA</sequence>
<name>A0A7X2TAI2_9FIRM</name>
<dbReference type="PANTHER" id="PTHR43394">
    <property type="entry name" value="ATP-DEPENDENT PERMEASE MDL1, MITOCHONDRIAL"/>
    <property type="match status" value="1"/>
</dbReference>
<dbReference type="InterPro" id="IPR039421">
    <property type="entry name" value="Type_1_exporter"/>
</dbReference>
<keyword evidence="7 9" id="KW-1133">Transmembrane helix</keyword>
<evidence type="ECO:0000256" key="6">
    <source>
        <dbReference type="ARBA" id="ARBA00022840"/>
    </source>
</evidence>
<dbReference type="Pfam" id="PF00664">
    <property type="entry name" value="ABC_membrane"/>
    <property type="match status" value="1"/>
</dbReference>
<dbReference type="SUPFAM" id="SSF52540">
    <property type="entry name" value="P-loop containing nucleoside triphosphate hydrolases"/>
    <property type="match status" value="1"/>
</dbReference>
<evidence type="ECO:0000256" key="9">
    <source>
        <dbReference type="SAM" id="Phobius"/>
    </source>
</evidence>
<dbReference type="AlphaFoldDB" id="A0A7X2TAI2"/>
<keyword evidence="8 9" id="KW-0472">Membrane</keyword>
<comment type="caution">
    <text evidence="12">The sequence shown here is derived from an EMBL/GenBank/DDBJ whole genome shotgun (WGS) entry which is preliminary data.</text>
</comment>
<keyword evidence="6 12" id="KW-0067">ATP-binding</keyword>
<dbReference type="PROSITE" id="PS00211">
    <property type="entry name" value="ABC_TRANSPORTER_1"/>
    <property type="match status" value="1"/>
</dbReference>
<evidence type="ECO:0000256" key="5">
    <source>
        <dbReference type="ARBA" id="ARBA00022741"/>
    </source>
</evidence>
<feature type="transmembrane region" description="Helical" evidence="9">
    <location>
        <begin position="12"/>
        <end position="29"/>
    </location>
</feature>
<gene>
    <name evidence="12" type="ORF">FYJ52_03735</name>
</gene>
<evidence type="ECO:0000256" key="1">
    <source>
        <dbReference type="ARBA" id="ARBA00004651"/>
    </source>
</evidence>
<dbReference type="InterPro" id="IPR017871">
    <property type="entry name" value="ABC_transporter-like_CS"/>
</dbReference>
<comment type="subcellular location">
    <subcellularLocation>
        <location evidence="1">Cell membrane</location>
        <topology evidence="1">Multi-pass membrane protein</topology>
    </subcellularLocation>
</comment>
<dbReference type="Gene3D" id="1.20.1560.10">
    <property type="entry name" value="ABC transporter type 1, transmembrane domain"/>
    <property type="match status" value="1"/>
</dbReference>
<dbReference type="Gene3D" id="3.40.50.300">
    <property type="entry name" value="P-loop containing nucleotide triphosphate hydrolases"/>
    <property type="match status" value="1"/>
</dbReference>
<feature type="domain" description="ABC transporter" evidence="10">
    <location>
        <begin position="339"/>
        <end position="577"/>
    </location>
</feature>
<dbReference type="FunFam" id="3.40.50.300:FF:000221">
    <property type="entry name" value="Multidrug ABC transporter ATP-binding protein"/>
    <property type="match status" value="1"/>
</dbReference>
<dbReference type="GO" id="GO:0005524">
    <property type="term" value="F:ATP binding"/>
    <property type="evidence" value="ECO:0007669"/>
    <property type="project" value="UniProtKB-KW"/>
</dbReference>
<evidence type="ECO:0000256" key="4">
    <source>
        <dbReference type="ARBA" id="ARBA00022692"/>
    </source>
</evidence>
<reference evidence="12 13" key="1">
    <citation type="submission" date="2019-08" db="EMBL/GenBank/DDBJ databases">
        <title>In-depth cultivation of the pig gut microbiome towards novel bacterial diversity and tailored functional studies.</title>
        <authorList>
            <person name="Wylensek D."/>
            <person name="Hitch T.C.A."/>
            <person name="Clavel T."/>
        </authorList>
    </citation>
    <scope>NUCLEOTIDE SEQUENCE [LARGE SCALE GENOMIC DNA]</scope>
    <source>
        <strain evidence="12 13">RF-744-FAT-4</strain>
    </source>
</reference>
<feature type="transmembrane region" description="Helical" evidence="9">
    <location>
        <begin position="247"/>
        <end position="265"/>
    </location>
</feature>
<dbReference type="PANTHER" id="PTHR43394:SF1">
    <property type="entry name" value="ATP-BINDING CASSETTE SUB-FAMILY B MEMBER 10, MITOCHONDRIAL"/>
    <property type="match status" value="1"/>
</dbReference>
<dbReference type="EMBL" id="VUMO01000003">
    <property type="protein sequence ID" value="MSS19526.1"/>
    <property type="molecule type" value="Genomic_DNA"/>
</dbReference>
<feature type="transmembrane region" description="Helical" evidence="9">
    <location>
        <begin position="127"/>
        <end position="147"/>
    </location>
</feature>
<dbReference type="SUPFAM" id="SSF90123">
    <property type="entry name" value="ABC transporter transmembrane region"/>
    <property type="match status" value="1"/>
</dbReference>
<dbReference type="Pfam" id="PF00005">
    <property type="entry name" value="ABC_tran"/>
    <property type="match status" value="1"/>
</dbReference>
<feature type="transmembrane region" description="Helical" evidence="9">
    <location>
        <begin position="60"/>
        <end position="84"/>
    </location>
</feature>
<keyword evidence="13" id="KW-1185">Reference proteome</keyword>
<evidence type="ECO:0000256" key="3">
    <source>
        <dbReference type="ARBA" id="ARBA00022475"/>
    </source>
</evidence>